<dbReference type="PANTHER" id="PTHR12561">
    <property type="entry name" value="LIPOATE-PROTEIN LIGASE"/>
    <property type="match status" value="1"/>
</dbReference>
<comment type="catalytic activity">
    <reaction evidence="7">
        <text>L-lysyl-[lipoyl-carrier protein] + (R)-lipoate + ATP = N(6)-[(R)-lipoyl]-L-lysyl-[lipoyl-carrier protein] + AMP + diphosphate + H(+)</text>
        <dbReference type="Rhea" id="RHEA:49288"/>
        <dbReference type="Rhea" id="RHEA-COMP:10500"/>
        <dbReference type="Rhea" id="RHEA-COMP:10502"/>
        <dbReference type="ChEBI" id="CHEBI:15378"/>
        <dbReference type="ChEBI" id="CHEBI:29969"/>
        <dbReference type="ChEBI" id="CHEBI:30616"/>
        <dbReference type="ChEBI" id="CHEBI:33019"/>
        <dbReference type="ChEBI" id="CHEBI:83088"/>
        <dbReference type="ChEBI" id="CHEBI:83099"/>
        <dbReference type="ChEBI" id="CHEBI:456215"/>
        <dbReference type="EC" id="6.3.1.20"/>
    </reaction>
</comment>
<dbReference type="Pfam" id="PF10437">
    <property type="entry name" value="Lip_prot_lig_C"/>
    <property type="match status" value="1"/>
</dbReference>
<evidence type="ECO:0000259" key="8">
    <source>
        <dbReference type="PROSITE" id="PS51733"/>
    </source>
</evidence>
<evidence type="ECO:0000256" key="4">
    <source>
        <dbReference type="ARBA" id="ARBA00022598"/>
    </source>
</evidence>
<keyword evidence="6" id="KW-0067">ATP-binding</keyword>
<protein>
    <recommendedName>
        <fullName evidence="3">lipoate--protein ligase</fullName>
        <ecNumber evidence="3">6.3.1.20</ecNumber>
    </recommendedName>
</protein>
<accession>A0ABT2S3E3</accession>
<dbReference type="Proteomes" id="UP001207605">
    <property type="component" value="Unassembled WGS sequence"/>
</dbReference>
<dbReference type="PANTHER" id="PTHR12561:SF3">
    <property type="entry name" value="LIPOYLTRANSFERASE 1, MITOCHONDRIAL"/>
    <property type="match status" value="1"/>
</dbReference>
<dbReference type="InterPro" id="IPR045864">
    <property type="entry name" value="aa-tRNA-synth_II/BPL/LPL"/>
</dbReference>
<dbReference type="SUPFAM" id="SSF55681">
    <property type="entry name" value="Class II aaRS and biotin synthetases"/>
    <property type="match status" value="1"/>
</dbReference>
<dbReference type="Pfam" id="PF21948">
    <property type="entry name" value="LplA-B_cat"/>
    <property type="match status" value="1"/>
</dbReference>
<dbReference type="EC" id="6.3.1.20" evidence="3"/>
<evidence type="ECO:0000313" key="9">
    <source>
        <dbReference type="EMBL" id="MCU6699104.1"/>
    </source>
</evidence>
<comment type="caution">
    <text evidence="9">The sequence shown here is derived from an EMBL/GenBank/DDBJ whole genome shotgun (WGS) entry which is preliminary data.</text>
</comment>
<evidence type="ECO:0000256" key="6">
    <source>
        <dbReference type="ARBA" id="ARBA00022840"/>
    </source>
</evidence>
<keyword evidence="10" id="KW-1185">Reference proteome</keyword>
<dbReference type="RefSeq" id="WP_262580856.1">
    <property type="nucleotide sequence ID" value="NZ_JAOQJV010000002.1"/>
</dbReference>
<dbReference type="InterPro" id="IPR004143">
    <property type="entry name" value="BPL_LPL_catalytic"/>
</dbReference>
<evidence type="ECO:0000313" key="10">
    <source>
        <dbReference type="Proteomes" id="UP001207605"/>
    </source>
</evidence>
<name>A0ABT2S3E3_9FIRM</name>
<dbReference type="Gene3D" id="3.30.930.10">
    <property type="entry name" value="Bira Bifunctional Protein, Domain 2"/>
    <property type="match status" value="1"/>
</dbReference>
<evidence type="ECO:0000256" key="2">
    <source>
        <dbReference type="ARBA" id="ARBA00005124"/>
    </source>
</evidence>
<comment type="pathway">
    <text evidence="1">Protein modification; protein lipoylation via exogenous pathway; protein N(6)-(lipoyl)lysine from lipoate: step 2/2.</text>
</comment>
<evidence type="ECO:0000256" key="1">
    <source>
        <dbReference type="ARBA" id="ARBA00005085"/>
    </source>
</evidence>
<feature type="domain" description="BPL/LPL catalytic" evidence="8">
    <location>
        <begin position="30"/>
        <end position="213"/>
    </location>
</feature>
<dbReference type="CDD" id="cd16443">
    <property type="entry name" value="LplA"/>
    <property type="match status" value="1"/>
</dbReference>
<proteinExistence type="predicted"/>
<reference evidence="9 10" key="1">
    <citation type="journal article" date="2021" name="ISME Commun">
        <title>Automated analysis of genomic sequences facilitates high-throughput and comprehensive description of bacteria.</title>
        <authorList>
            <person name="Hitch T.C.A."/>
        </authorList>
    </citation>
    <scope>NUCLEOTIDE SEQUENCE [LARGE SCALE GENOMIC DNA]</scope>
    <source>
        <strain evidence="9 10">Sanger_02</strain>
    </source>
</reference>
<dbReference type="EMBL" id="JAOQJV010000002">
    <property type="protein sequence ID" value="MCU6699104.1"/>
    <property type="molecule type" value="Genomic_DNA"/>
</dbReference>
<dbReference type="GO" id="GO:0016979">
    <property type="term" value="F:lipoate-protein ligase activity"/>
    <property type="evidence" value="ECO:0007669"/>
    <property type="project" value="UniProtKB-EC"/>
</dbReference>
<dbReference type="InterPro" id="IPR004562">
    <property type="entry name" value="LipoylTrfase_LipoateP_Ligase"/>
</dbReference>
<dbReference type="Gene3D" id="3.30.390.50">
    <property type="entry name" value="CO dehydrogenase flavoprotein, C-terminal domain"/>
    <property type="match status" value="1"/>
</dbReference>
<organism evidence="9 10">
    <name type="scientific">Dorea ammoniilytica</name>
    <dbReference type="NCBI Taxonomy" id="2981788"/>
    <lineage>
        <taxon>Bacteria</taxon>
        <taxon>Bacillati</taxon>
        <taxon>Bacillota</taxon>
        <taxon>Clostridia</taxon>
        <taxon>Lachnospirales</taxon>
        <taxon>Lachnospiraceae</taxon>
        <taxon>Dorea</taxon>
    </lineage>
</organism>
<comment type="pathway">
    <text evidence="2">Protein modification; protein lipoylation via exogenous pathway; protein N(6)-(lipoyl)lysine from lipoate: step 1/2.</text>
</comment>
<keyword evidence="5" id="KW-0547">Nucleotide-binding</keyword>
<gene>
    <name evidence="9" type="ORF">OCV65_02475</name>
</gene>
<dbReference type="PROSITE" id="PS51733">
    <property type="entry name" value="BPL_LPL_CATALYTIC"/>
    <property type="match status" value="1"/>
</dbReference>
<dbReference type="NCBIfam" id="TIGR00545">
    <property type="entry name" value="lipoyltrans"/>
    <property type="match status" value="1"/>
</dbReference>
<dbReference type="SUPFAM" id="SSF82649">
    <property type="entry name" value="SufE/NifU"/>
    <property type="match status" value="1"/>
</dbReference>
<keyword evidence="4 9" id="KW-0436">Ligase</keyword>
<dbReference type="InterPro" id="IPR019491">
    <property type="entry name" value="Lipoate_protein_ligase_C"/>
</dbReference>
<evidence type="ECO:0000256" key="5">
    <source>
        <dbReference type="ARBA" id="ARBA00022741"/>
    </source>
</evidence>
<evidence type="ECO:0000256" key="3">
    <source>
        <dbReference type="ARBA" id="ARBA00012367"/>
    </source>
</evidence>
<sequence>MINKLTYIESTGVNPYKNLAMEEYLFSHCGEDEAILYLWQNQHTIVIGRNQNAWKECQISRIEEDGAVIARRLSGGGAVFHDLGNLNFTFLVSKENYDLKKQLDVILKAVQKLGIHAEASGRNDILVDGKKFSGNAFHEHRGRRYHHGTLMVNVKLDELNKYLNVSKKKLESKGIASVRSRVTNLLEYNPELTIDALKKALRETFEEVYGYESKEIKETDLDQKEVDTLYDKYSSWEWIYGREFEFQYEVSERFDWGQIDMQFQVDSGMVVDVAVYSDSLKPDVIGQIPKQLKDQKYNNQLMADQIGRLHSEDEQEEKMFRDIEGWIRKVEL</sequence>
<evidence type="ECO:0000256" key="7">
    <source>
        <dbReference type="ARBA" id="ARBA00048037"/>
    </source>
</evidence>